<name>A0AAN4ZGA5_9BILA</name>
<reference evidence="3" key="1">
    <citation type="submission" date="2022-10" db="EMBL/GenBank/DDBJ databases">
        <title>Genome assembly of Pristionchus species.</title>
        <authorList>
            <person name="Yoshida K."/>
            <person name="Sommer R.J."/>
        </authorList>
    </citation>
    <scope>NUCLEOTIDE SEQUENCE [LARGE SCALE GENOMIC DNA]</scope>
    <source>
        <strain evidence="3">RS5460</strain>
    </source>
</reference>
<feature type="compositionally biased region" description="Basic residues" evidence="1">
    <location>
        <begin position="28"/>
        <end position="43"/>
    </location>
</feature>
<dbReference type="EMBL" id="BTRK01000002">
    <property type="protein sequence ID" value="GMR37993.1"/>
    <property type="molecule type" value="Genomic_DNA"/>
</dbReference>
<accession>A0AAN4ZGA5</accession>
<feature type="compositionally biased region" description="Basic residues" evidence="1">
    <location>
        <begin position="51"/>
        <end position="63"/>
    </location>
</feature>
<gene>
    <name evidence="2" type="ORF">PMAYCL1PPCAC_08188</name>
</gene>
<keyword evidence="3" id="KW-1185">Reference proteome</keyword>
<dbReference type="Proteomes" id="UP001328107">
    <property type="component" value="Unassembled WGS sequence"/>
</dbReference>
<feature type="region of interest" description="Disordered" evidence="1">
    <location>
        <begin position="1"/>
        <end position="87"/>
    </location>
</feature>
<feature type="non-terminal residue" evidence="2">
    <location>
        <position position="1"/>
    </location>
</feature>
<proteinExistence type="predicted"/>
<evidence type="ECO:0000313" key="2">
    <source>
        <dbReference type="EMBL" id="GMR37993.1"/>
    </source>
</evidence>
<feature type="compositionally biased region" description="Basic and acidic residues" evidence="1">
    <location>
        <begin position="11"/>
        <end position="27"/>
    </location>
</feature>
<comment type="caution">
    <text evidence="2">The sequence shown here is derived from an EMBL/GenBank/DDBJ whole genome shotgun (WGS) entry which is preliminary data.</text>
</comment>
<feature type="compositionally biased region" description="Basic residues" evidence="1">
    <location>
        <begin position="1"/>
        <end position="10"/>
    </location>
</feature>
<sequence length="107" mass="11792">FLWCIRRKKVSSRDEEGGSKTKTDSKKASSKKKGKKGKKGNKSSKKESKKGMKNKKEKSKKESKKAVELDNDVEMPAHEMSLPGDSTVPLTAALATPQSPKRNAMDV</sequence>
<protein>
    <submittedName>
        <fullName evidence="2">Uncharacterized protein</fullName>
    </submittedName>
</protein>
<organism evidence="2 3">
    <name type="scientific">Pristionchus mayeri</name>
    <dbReference type="NCBI Taxonomy" id="1317129"/>
    <lineage>
        <taxon>Eukaryota</taxon>
        <taxon>Metazoa</taxon>
        <taxon>Ecdysozoa</taxon>
        <taxon>Nematoda</taxon>
        <taxon>Chromadorea</taxon>
        <taxon>Rhabditida</taxon>
        <taxon>Rhabditina</taxon>
        <taxon>Diplogasteromorpha</taxon>
        <taxon>Diplogasteroidea</taxon>
        <taxon>Neodiplogasteridae</taxon>
        <taxon>Pristionchus</taxon>
    </lineage>
</organism>
<evidence type="ECO:0000256" key="1">
    <source>
        <dbReference type="SAM" id="MobiDB-lite"/>
    </source>
</evidence>
<dbReference type="AlphaFoldDB" id="A0AAN4ZGA5"/>
<evidence type="ECO:0000313" key="3">
    <source>
        <dbReference type="Proteomes" id="UP001328107"/>
    </source>
</evidence>